<feature type="binding site" description="proximal binding residue" evidence="15">
    <location>
        <position position="85"/>
    </location>
    <ligand>
        <name>heme b</name>
        <dbReference type="ChEBI" id="CHEBI:60344"/>
    </ligand>
    <ligandPart>
        <name>Fe</name>
        <dbReference type="ChEBI" id="CHEBI:18248"/>
    </ligandPart>
</feature>
<feature type="binding site" evidence="15">
    <location>
        <begin position="206"/>
        <end position="209"/>
    </location>
    <ligand>
        <name>FAD</name>
        <dbReference type="ChEBI" id="CHEBI:57692"/>
    </ligand>
</feature>
<dbReference type="InterPro" id="IPR017927">
    <property type="entry name" value="FAD-bd_FR_type"/>
</dbReference>
<dbReference type="SUPFAM" id="SSF63380">
    <property type="entry name" value="Riboflavin synthase domain-like"/>
    <property type="match status" value="1"/>
</dbReference>
<feature type="domain" description="Globin" evidence="16">
    <location>
        <begin position="1"/>
        <end position="138"/>
    </location>
</feature>
<comment type="cofactor">
    <cofactor evidence="15">
        <name>heme b</name>
        <dbReference type="ChEBI" id="CHEBI:60344"/>
    </cofactor>
    <text evidence="15">Binds 1 heme b (iron(II)-protoporphyrin IX) group per subunit.</text>
</comment>
<comment type="domain">
    <text evidence="15">Consists of two distinct domains; an N-terminal heme-containing oxygen-binding domain and a C-terminal reductase domain with binding sites for FAD and NAD(P)H.</text>
</comment>
<dbReference type="PRINTS" id="PR00371">
    <property type="entry name" value="FPNCR"/>
</dbReference>
<evidence type="ECO:0000256" key="8">
    <source>
        <dbReference type="ARBA" id="ARBA00022827"/>
    </source>
</evidence>
<dbReference type="CDD" id="cd06184">
    <property type="entry name" value="flavohem_like_fad_nad_binding"/>
    <property type="match status" value="1"/>
</dbReference>
<dbReference type="SUPFAM" id="SSF46458">
    <property type="entry name" value="Globin-like"/>
    <property type="match status" value="1"/>
</dbReference>
<dbReference type="NCBIfam" id="NF009805">
    <property type="entry name" value="PRK13289.1"/>
    <property type="match status" value="1"/>
</dbReference>
<evidence type="ECO:0000256" key="4">
    <source>
        <dbReference type="ARBA" id="ARBA00022617"/>
    </source>
</evidence>
<comment type="catalytic activity">
    <reaction evidence="14 15">
        <text>2 nitric oxide + NADPH + 2 O2 = 2 nitrate + NADP(+) + H(+)</text>
        <dbReference type="Rhea" id="RHEA:19465"/>
        <dbReference type="ChEBI" id="CHEBI:15378"/>
        <dbReference type="ChEBI" id="CHEBI:15379"/>
        <dbReference type="ChEBI" id="CHEBI:16480"/>
        <dbReference type="ChEBI" id="CHEBI:17632"/>
        <dbReference type="ChEBI" id="CHEBI:57783"/>
        <dbReference type="ChEBI" id="CHEBI:58349"/>
        <dbReference type="EC" id="1.14.12.17"/>
    </reaction>
</comment>
<dbReference type="InterPro" id="IPR039261">
    <property type="entry name" value="FNR_nucleotide-bd"/>
</dbReference>
<dbReference type="EC" id="1.14.12.17" evidence="15"/>
<name>A0ABU0DUN4_9BACI</name>
<dbReference type="SUPFAM" id="SSF52343">
    <property type="entry name" value="Ferredoxin reductase-like, C-terminal NADP-linked domain"/>
    <property type="match status" value="1"/>
</dbReference>
<dbReference type="Gene3D" id="1.10.490.10">
    <property type="entry name" value="Globins"/>
    <property type="match status" value="1"/>
</dbReference>
<reference evidence="18 19" key="1">
    <citation type="submission" date="2023-07" db="EMBL/GenBank/DDBJ databases">
        <title>Genomic Encyclopedia of Type Strains, Phase IV (KMG-IV): sequencing the most valuable type-strain genomes for metagenomic binning, comparative biology and taxonomic classification.</title>
        <authorList>
            <person name="Goeker M."/>
        </authorList>
    </citation>
    <scope>NUCLEOTIDE SEQUENCE [LARGE SCALE GENOMIC DNA]</scope>
    <source>
        <strain evidence="18 19">DSM 15448</strain>
    </source>
</reference>
<feature type="active site" description="Charge relay system" evidence="15">
    <location>
        <position position="137"/>
    </location>
</feature>
<keyword evidence="4 15" id="KW-0349">Heme</keyword>
<dbReference type="HAMAP" id="MF_01252">
    <property type="entry name" value="Hmp"/>
    <property type="match status" value="1"/>
</dbReference>
<dbReference type="InterPro" id="IPR001709">
    <property type="entry name" value="Flavoprot_Pyr_Nucl_cyt_Rdtase"/>
</dbReference>
<evidence type="ECO:0000259" key="16">
    <source>
        <dbReference type="PROSITE" id="PS01033"/>
    </source>
</evidence>
<evidence type="ECO:0000256" key="15">
    <source>
        <dbReference type="HAMAP-Rule" id="MF_01252"/>
    </source>
</evidence>
<comment type="similarity">
    <text evidence="2 15">Belongs to the globin family. Two-domain flavohemoproteins subfamily.</text>
</comment>
<dbReference type="CDD" id="cd14777">
    <property type="entry name" value="Yhb1-globin-like"/>
    <property type="match status" value="1"/>
</dbReference>
<feature type="binding site" evidence="15">
    <location>
        <position position="190"/>
    </location>
    <ligand>
        <name>FAD</name>
        <dbReference type="ChEBI" id="CHEBI:57692"/>
    </ligand>
</feature>
<dbReference type="InterPro" id="IPR008333">
    <property type="entry name" value="Cbr1-like_FAD-bd_dom"/>
</dbReference>
<dbReference type="Pfam" id="PF00042">
    <property type="entry name" value="Globin"/>
    <property type="match status" value="1"/>
</dbReference>
<evidence type="ECO:0000256" key="7">
    <source>
        <dbReference type="ARBA" id="ARBA00022723"/>
    </source>
</evidence>
<feature type="binding site" evidence="15">
    <location>
        <begin position="393"/>
        <end position="396"/>
    </location>
    <ligand>
        <name>FAD</name>
        <dbReference type="ChEBI" id="CHEBI:57692"/>
    </ligand>
</feature>
<accession>A0ABU0DUN4</accession>
<comment type="function">
    <text evidence="15">Is involved in NO detoxification in an aerobic process, termed nitric oxide dioxygenase (NOD) reaction that utilizes O(2) and NAD(P)H to convert NO to nitrate, which protects the bacterium from various noxious nitrogen compounds. Therefore, plays a central role in the inducible response to nitrosative stress.</text>
</comment>
<dbReference type="Pfam" id="PF00970">
    <property type="entry name" value="FAD_binding_6"/>
    <property type="match status" value="1"/>
</dbReference>
<dbReference type="GO" id="GO:0008941">
    <property type="term" value="F:nitric oxide dioxygenase NAD(P)H activity"/>
    <property type="evidence" value="ECO:0007669"/>
    <property type="project" value="UniProtKB-EC"/>
</dbReference>
<evidence type="ECO:0000256" key="5">
    <source>
        <dbReference type="ARBA" id="ARBA00022621"/>
    </source>
</evidence>
<evidence type="ECO:0000256" key="6">
    <source>
        <dbReference type="ARBA" id="ARBA00022630"/>
    </source>
</evidence>
<keyword evidence="3 15" id="KW-0813">Transport</keyword>
<dbReference type="PROSITE" id="PS51384">
    <property type="entry name" value="FAD_FR"/>
    <property type="match status" value="1"/>
</dbReference>
<keyword evidence="10 15" id="KW-0560">Oxidoreductase</keyword>
<proteinExistence type="inferred from homology"/>
<feature type="active site" description="Charge relay system" evidence="15">
    <location>
        <position position="95"/>
    </location>
</feature>
<comment type="catalytic activity">
    <reaction evidence="13 15">
        <text>2 nitric oxide + NADH + 2 O2 = 2 nitrate + NAD(+) + H(+)</text>
        <dbReference type="Rhea" id="RHEA:19469"/>
        <dbReference type="ChEBI" id="CHEBI:15378"/>
        <dbReference type="ChEBI" id="CHEBI:15379"/>
        <dbReference type="ChEBI" id="CHEBI:16480"/>
        <dbReference type="ChEBI" id="CHEBI:17632"/>
        <dbReference type="ChEBI" id="CHEBI:57540"/>
        <dbReference type="ChEBI" id="CHEBI:57945"/>
        <dbReference type="EC" id="1.14.12.17"/>
    </reaction>
</comment>
<dbReference type="PROSITE" id="PS01033">
    <property type="entry name" value="GLOBIN"/>
    <property type="match status" value="1"/>
</dbReference>
<evidence type="ECO:0000256" key="10">
    <source>
        <dbReference type="ARBA" id="ARBA00023002"/>
    </source>
</evidence>
<evidence type="ECO:0000256" key="2">
    <source>
        <dbReference type="ARBA" id="ARBA00008414"/>
    </source>
</evidence>
<dbReference type="Gene3D" id="3.40.50.80">
    <property type="entry name" value="Nucleotide-binding domain of ferredoxin-NADP reductase (FNR) module"/>
    <property type="match status" value="1"/>
</dbReference>
<dbReference type="PANTHER" id="PTHR43396">
    <property type="entry name" value="FLAVOHEMOPROTEIN"/>
    <property type="match status" value="1"/>
</dbReference>
<feature type="binding site" evidence="15">
    <location>
        <begin position="274"/>
        <end position="279"/>
    </location>
    <ligand>
        <name>NADP(+)</name>
        <dbReference type="ChEBI" id="CHEBI:58349"/>
    </ligand>
</feature>
<keyword evidence="19" id="KW-1185">Reference proteome</keyword>
<keyword evidence="8 15" id="KW-0274">FAD</keyword>
<evidence type="ECO:0000256" key="12">
    <source>
        <dbReference type="ARBA" id="ARBA00023027"/>
    </source>
</evidence>
<gene>
    <name evidence="15" type="primary">hmp</name>
    <name evidence="18" type="ORF">J2R98_001992</name>
</gene>
<evidence type="ECO:0000256" key="1">
    <source>
        <dbReference type="ARBA" id="ARBA00006401"/>
    </source>
</evidence>
<dbReference type="EMBL" id="JAUSUP010000005">
    <property type="protein sequence ID" value="MDQ0352158.1"/>
    <property type="molecule type" value="Genomic_DNA"/>
</dbReference>
<dbReference type="PANTHER" id="PTHR43396:SF3">
    <property type="entry name" value="FLAVOHEMOPROTEIN"/>
    <property type="match status" value="1"/>
</dbReference>
<organism evidence="18 19">
    <name type="scientific">Alkalibacillus filiformis</name>
    <dbReference type="NCBI Taxonomy" id="200990"/>
    <lineage>
        <taxon>Bacteria</taxon>
        <taxon>Bacillati</taxon>
        <taxon>Bacillota</taxon>
        <taxon>Bacilli</taxon>
        <taxon>Bacillales</taxon>
        <taxon>Bacillaceae</taxon>
        <taxon>Alkalibacillus</taxon>
    </lineage>
</organism>
<keyword evidence="6 15" id="KW-0285">Flavoprotein</keyword>
<keyword evidence="11 15" id="KW-0408">Iron</keyword>
<dbReference type="PRINTS" id="PR00410">
    <property type="entry name" value="PHEHYDRXLASE"/>
</dbReference>
<feature type="site" description="Influences the redox potential of the prosthetic heme and FAD groups" evidence="15">
    <location>
        <position position="392"/>
    </location>
</feature>
<keyword evidence="9 15" id="KW-0521">NADP</keyword>
<dbReference type="InterPro" id="IPR012292">
    <property type="entry name" value="Globin/Proto"/>
</dbReference>
<protein>
    <recommendedName>
        <fullName evidence="15">Flavohemoprotein</fullName>
    </recommendedName>
    <alternativeName>
        <fullName evidence="15">Flavohemoglobin</fullName>
    </alternativeName>
    <alternativeName>
        <fullName evidence="15">Hemoglobin-like protein</fullName>
    </alternativeName>
    <alternativeName>
        <fullName evidence="15">Nitric oxide dioxygenase</fullName>
        <shortName evidence="15">NO oxygenase</shortName>
        <shortName evidence="15">NOD</shortName>
        <ecNumber evidence="15">1.14.12.17</ecNumber>
    </alternativeName>
</protein>
<feature type="site" description="Influences the redox potential of the prosthetic heme and FAD groups" evidence="15">
    <location>
        <position position="84"/>
    </location>
</feature>
<sequence>MLTEQQKEIIKSTAPVLREHGTKITSRFYNLLFENHPELLNIFNQANQKQGKQQQALANSIIAAAEHIEQLEEIMPVVEQIAHKHRSIGVTADQYPIVGENLLQAIADVLGENATDDILNAWKDAYEVIANIFIEVEANMYEQAELQEGGWEGYKDFYVAQKVKESDVITSFYLRPVDQMPLPTFNPGQYISLKVTIPGETYTHVRQYSLSNKPNEECYRISIKREADYDPNGIVSNFMHEQVNEGDTIPISAPAGDFTLDVTNAKPLVLIGAGVGVTPMMSMIHTVVKEQPNRPVTFIHAVRDEQVQAFKTEVENLMTNHHHINPLTVYSNPINDQQLKHHEQGYITKEWLELNIRNFNSEFYFCGPTPFMESLIQSLTELGVTSDQVHYEFFGPKEPLNAPTYA</sequence>
<evidence type="ECO:0000256" key="13">
    <source>
        <dbReference type="ARBA" id="ARBA00048649"/>
    </source>
</evidence>
<dbReference type="RefSeq" id="WP_307068480.1">
    <property type="nucleotide sequence ID" value="NZ_JAUSUP010000005.1"/>
</dbReference>
<keyword evidence="18" id="KW-0223">Dioxygenase</keyword>
<dbReference type="Proteomes" id="UP001236723">
    <property type="component" value="Unassembled WGS sequence"/>
</dbReference>
<dbReference type="Pfam" id="PF00175">
    <property type="entry name" value="NAD_binding_1"/>
    <property type="match status" value="1"/>
</dbReference>
<evidence type="ECO:0000256" key="11">
    <source>
        <dbReference type="ARBA" id="ARBA00023004"/>
    </source>
</evidence>
<dbReference type="InterPro" id="IPR000971">
    <property type="entry name" value="Globin"/>
</dbReference>
<dbReference type="InterPro" id="IPR009050">
    <property type="entry name" value="Globin-like_sf"/>
</dbReference>
<comment type="caution">
    <text evidence="18">The sequence shown here is derived from an EMBL/GenBank/DDBJ whole genome shotgun (WGS) entry which is preliminary data.</text>
</comment>
<comment type="cofactor">
    <cofactor evidence="15">
        <name>FAD</name>
        <dbReference type="ChEBI" id="CHEBI:57692"/>
    </cofactor>
    <text evidence="15">Binds 1 FAD per subunit.</text>
</comment>
<evidence type="ECO:0000256" key="9">
    <source>
        <dbReference type="ARBA" id="ARBA00022857"/>
    </source>
</evidence>
<keyword evidence="5 15" id="KW-0561">Oxygen transport</keyword>
<dbReference type="InterPro" id="IPR023950">
    <property type="entry name" value="Hmp"/>
</dbReference>
<evidence type="ECO:0000256" key="14">
    <source>
        <dbReference type="ARBA" id="ARBA00049433"/>
    </source>
</evidence>
<feature type="region of interest" description="Reductase" evidence="15">
    <location>
        <begin position="149"/>
        <end position="406"/>
    </location>
</feature>
<evidence type="ECO:0000256" key="3">
    <source>
        <dbReference type="ARBA" id="ARBA00022448"/>
    </source>
</evidence>
<evidence type="ECO:0000259" key="17">
    <source>
        <dbReference type="PROSITE" id="PS51384"/>
    </source>
</evidence>
<feature type="domain" description="FAD-binding FR-type" evidence="17">
    <location>
        <begin position="152"/>
        <end position="261"/>
    </location>
</feature>
<dbReference type="InterPro" id="IPR017938">
    <property type="entry name" value="Riboflavin_synthase-like_b-brl"/>
</dbReference>
<evidence type="ECO:0000313" key="18">
    <source>
        <dbReference type="EMBL" id="MDQ0352158.1"/>
    </source>
</evidence>
<evidence type="ECO:0000313" key="19">
    <source>
        <dbReference type="Proteomes" id="UP001236723"/>
    </source>
</evidence>
<keyword evidence="12 15" id="KW-0520">NAD</keyword>
<dbReference type="InterPro" id="IPR001433">
    <property type="entry name" value="OxRdtase_FAD/NAD-bd"/>
</dbReference>
<feature type="site" description="Involved in heme-bound ligand stabilization and O-O bond activation" evidence="15">
    <location>
        <position position="29"/>
    </location>
</feature>
<keyword evidence="15" id="KW-0216">Detoxification</keyword>
<dbReference type="Gene3D" id="2.40.30.10">
    <property type="entry name" value="Translation factors"/>
    <property type="match status" value="1"/>
</dbReference>
<keyword evidence="7 15" id="KW-0479">Metal-binding</keyword>
<comment type="similarity">
    <text evidence="1 15">In the C-terminal section; belongs to the flavoprotein pyridine nucleotide cytochrome reductase family.</text>
</comment>